<dbReference type="PANTHER" id="PTHR43819">
    <property type="entry name" value="ARCHAEAL-TYPE GLUTAMATE SYNTHASE [NADPH]"/>
    <property type="match status" value="1"/>
</dbReference>
<dbReference type="OrthoDB" id="2837at2157"/>
<dbReference type="InterPro" id="IPR006982">
    <property type="entry name" value="Glu_synth_centr_N"/>
</dbReference>
<evidence type="ECO:0000313" key="6">
    <source>
        <dbReference type="EMBL" id="ABW00883.1"/>
    </source>
</evidence>
<organism evidence="6 7">
    <name type="scientific">Caldivirga maquilingensis (strain ATCC 700844 / DSM 13496 / JCM 10307 / IC-167)</name>
    <dbReference type="NCBI Taxonomy" id="397948"/>
    <lineage>
        <taxon>Archaea</taxon>
        <taxon>Thermoproteota</taxon>
        <taxon>Thermoprotei</taxon>
        <taxon>Thermoproteales</taxon>
        <taxon>Thermoproteaceae</taxon>
        <taxon>Caldivirga</taxon>
    </lineage>
</organism>
<evidence type="ECO:0000256" key="1">
    <source>
        <dbReference type="ARBA" id="ARBA00009716"/>
    </source>
</evidence>
<keyword evidence="3" id="KW-0285">Flavoprotein</keyword>
<dbReference type="EC" id="1.4.1.13" evidence="3"/>
<comment type="similarity">
    <text evidence="1 3">Belongs to the glutamate synthase family.</text>
</comment>
<keyword evidence="3" id="KW-0314">Glutamate biosynthesis</keyword>
<dbReference type="Proteomes" id="UP000001137">
    <property type="component" value="Chromosome"/>
</dbReference>
<dbReference type="InterPro" id="IPR013785">
    <property type="entry name" value="Aldolase_TIM"/>
</dbReference>
<dbReference type="PIRSF" id="PIRSF500061">
    <property type="entry name" value="GOGAT_lg2_archl"/>
    <property type="match status" value="1"/>
</dbReference>
<dbReference type="InterPro" id="IPR043578">
    <property type="entry name" value="GltB_archl_type"/>
</dbReference>
<feature type="domain" description="Glutamate synthase" evidence="4">
    <location>
        <begin position="69"/>
        <end position="391"/>
    </location>
</feature>
<protein>
    <recommendedName>
        <fullName evidence="3">Archaeal glutamate synthase [NADPH]</fullName>
        <ecNumber evidence="3">1.4.1.13</ecNumber>
    </recommendedName>
</protein>
<dbReference type="STRING" id="397948.Cmaq_0029"/>
<keyword evidence="3" id="KW-0288">FMN</keyword>
<dbReference type="GO" id="GO:0004355">
    <property type="term" value="F:glutamate synthase (NADPH) activity"/>
    <property type="evidence" value="ECO:0007669"/>
    <property type="project" value="UniProtKB-EC"/>
</dbReference>
<dbReference type="Gene3D" id="3.20.20.70">
    <property type="entry name" value="Aldolase class I"/>
    <property type="match status" value="3"/>
</dbReference>
<dbReference type="PANTHER" id="PTHR43819:SF1">
    <property type="entry name" value="ARCHAEAL-TYPE GLUTAMATE SYNTHASE [NADPH]"/>
    <property type="match status" value="1"/>
</dbReference>
<sequence>MHYVERLDNIRIINSFLKILNKDYTRDFWSSSVVEEIRQMAVTGKPIRIFRRGVRAYRILDRLSFGKDEIILNGDETHSSDLTTTISGIEVAAPIYIGDMSFGSLSGVPNVVVAEVADELNLVAGTGEGGLHPDVAKHRRIFVQWASARFGVDIDVLMRGLGIVIKIGQGAKPGIGGHLPGSKVTGVISMVRRIPIGVDALSPAPHHDIYSIEDLKQRIDALKEATGKPVLVKIAATNYAPYIAVGIARMGADGVIIDGHGAGTGAAPQVVKDNVGVPIELAIASVDKMLRREGLRDEVTVIASGRVSSADDAAKIMALGADAVALGTSVLNSMGCIMARTCHTGNCPAGITSRLADGSVVVDHDLAKRAVMNYLKAFQVELGLILDNLGLRSVRELVGRRDLLKGHCITGELTKILDVEGECTGELPLRNSGSVWTPDYSIYASQLAKKGDVVISSMGSTGPPEVEPPKRLIDWLRLDGAQVTKPSIDPYREDIDMSVYLAGGRLQLSAPLIIRPLTTWSPEQIEKAKFVAHLMDLAIDLYGFSNPSSKHSSRVMWNKWVNGIGALVLDLRDLNGVKTIYEYDSPIYIRLPPLLNPIKAVEPYLNQISGIIIDDALNGEVDPEVSVVNADLELRRRGIRYSVDVIIHMTSLRSSGDAVKLAALGADAVEVSSIIGKAVTADGFEDKLINIINGLRREMAQLLGAAGVYTYYSTIVGNRELLRTLDPRVKELLKVKVAGEW</sequence>
<dbReference type="HOGENOM" id="CLU_398833_0_0_2"/>
<dbReference type="CDD" id="cd02808">
    <property type="entry name" value="GltS_FMN"/>
    <property type="match status" value="1"/>
</dbReference>
<evidence type="ECO:0000259" key="5">
    <source>
        <dbReference type="Pfam" id="PF04898"/>
    </source>
</evidence>
<gene>
    <name evidence="6" type="ordered locus">Cmaq_0029</name>
</gene>
<dbReference type="EMBL" id="CP000852">
    <property type="protein sequence ID" value="ABW00883.1"/>
    <property type="molecule type" value="Genomic_DNA"/>
</dbReference>
<keyword evidence="3" id="KW-0028">Amino-acid biosynthesis</keyword>
<comment type="catalytic activity">
    <reaction evidence="3">
        <text>2 L-glutamate + NADP(+) = L-glutamine + 2-oxoglutarate + NADPH + H(+)</text>
        <dbReference type="Rhea" id="RHEA:15501"/>
        <dbReference type="ChEBI" id="CHEBI:15378"/>
        <dbReference type="ChEBI" id="CHEBI:16810"/>
        <dbReference type="ChEBI" id="CHEBI:29985"/>
        <dbReference type="ChEBI" id="CHEBI:57783"/>
        <dbReference type="ChEBI" id="CHEBI:58349"/>
        <dbReference type="ChEBI" id="CHEBI:58359"/>
        <dbReference type="EC" id="1.4.1.13"/>
    </reaction>
</comment>
<feature type="domain" description="Glutamate synthase central-N" evidence="5">
    <location>
        <begin position="441"/>
        <end position="502"/>
    </location>
</feature>
<dbReference type="eggNOG" id="arCOG00619">
    <property type="taxonomic scope" value="Archaea"/>
</dbReference>
<dbReference type="PIRSF" id="PIRSF006429">
    <property type="entry name" value="GOGAT_lg_2"/>
    <property type="match status" value="1"/>
</dbReference>
<dbReference type="Pfam" id="PF04898">
    <property type="entry name" value="Glu_syn_central"/>
    <property type="match status" value="1"/>
</dbReference>
<dbReference type="AlphaFoldDB" id="A8M9K2"/>
<dbReference type="Pfam" id="PF01645">
    <property type="entry name" value="Glu_synthase"/>
    <property type="match status" value="1"/>
</dbReference>
<dbReference type="InterPro" id="IPR024188">
    <property type="entry name" value="GltB"/>
</dbReference>
<evidence type="ECO:0000256" key="2">
    <source>
        <dbReference type="ARBA" id="ARBA00023002"/>
    </source>
</evidence>
<dbReference type="SUPFAM" id="SSF51395">
    <property type="entry name" value="FMN-linked oxidoreductases"/>
    <property type="match status" value="3"/>
</dbReference>
<comment type="cofactor">
    <cofactor evidence="3">
        <name>FMN</name>
        <dbReference type="ChEBI" id="CHEBI:58210"/>
    </cofactor>
</comment>
<evidence type="ECO:0000259" key="4">
    <source>
        <dbReference type="Pfam" id="PF01645"/>
    </source>
</evidence>
<keyword evidence="7" id="KW-1185">Reference proteome</keyword>
<reference evidence="6 7" key="1">
    <citation type="submission" date="2007-10" db="EMBL/GenBank/DDBJ databases">
        <title>Complete sequence of Caldivirga maquilingensis IC-167.</title>
        <authorList>
            <consortium name="US DOE Joint Genome Institute"/>
            <person name="Copeland A."/>
            <person name="Lucas S."/>
            <person name="Lapidus A."/>
            <person name="Barry K."/>
            <person name="Glavina del Rio T."/>
            <person name="Dalin E."/>
            <person name="Tice H."/>
            <person name="Pitluck S."/>
            <person name="Saunders E."/>
            <person name="Brettin T."/>
            <person name="Bruce D."/>
            <person name="Detter J.C."/>
            <person name="Han C."/>
            <person name="Schmutz J."/>
            <person name="Larimer F."/>
            <person name="Land M."/>
            <person name="Hauser L."/>
            <person name="Kyrpides N."/>
            <person name="Ivanova N."/>
            <person name="Biddle J.F."/>
            <person name="Zhang Z."/>
            <person name="Fitz-Gibbon S.T."/>
            <person name="Lowe T.M."/>
            <person name="Saltikov C."/>
            <person name="House C.H."/>
            <person name="Richardson P."/>
        </authorList>
    </citation>
    <scope>NUCLEOTIDE SEQUENCE [LARGE SCALE GENOMIC DNA]</scope>
    <source>
        <strain evidence="7">ATCC 700844 / DSM 13496 / JCM 10307 / IC-167</strain>
    </source>
</reference>
<proteinExistence type="inferred from homology"/>
<accession>A8M9K2</accession>
<evidence type="ECO:0000313" key="7">
    <source>
        <dbReference type="Proteomes" id="UP000001137"/>
    </source>
</evidence>
<keyword evidence="2 3" id="KW-0560">Oxidoreductase</keyword>
<dbReference type="GO" id="GO:0006537">
    <property type="term" value="P:glutamate biosynthetic process"/>
    <property type="evidence" value="ECO:0007669"/>
    <property type="project" value="UniProtKB-KW"/>
</dbReference>
<dbReference type="KEGG" id="cma:Cmaq_0029"/>
<name>A8M9K2_CALMQ</name>
<evidence type="ECO:0000256" key="3">
    <source>
        <dbReference type="PIRNR" id="PIRNR006429"/>
    </source>
</evidence>
<keyword evidence="3" id="KW-0521">NADP</keyword>
<dbReference type="InterPro" id="IPR002932">
    <property type="entry name" value="Glu_synthdom"/>
</dbReference>